<accession>A0A226DJK9</accession>
<evidence type="ECO:0000313" key="5">
    <source>
        <dbReference type="EMBL" id="OXA45705.1"/>
    </source>
</evidence>
<dbReference type="Pfam" id="PF21355">
    <property type="entry name" value="TRAF-mep_MATH"/>
    <property type="match status" value="1"/>
</dbReference>
<dbReference type="EMBL" id="LNIX01000017">
    <property type="protein sequence ID" value="OXA45705.1"/>
    <property type="molecule type" value="Genomic_DNA"/>
</dbReference>
<dbReference type="InterPro" id="IPR008974">
    <property type="entry name" value="TRAF-like"/>
</dbReference>
<dbReference type="SUPFAM" id="SSF49599">
    <property type="entry name" value="TRAF domain-like"/>
    <property type="match status" value="1"/>
</dbReference>
<organism evidence="5 6">
    <name type="scientific">Folsomia candida</name>
    <name type="common">Springtail</name>
    <dbReference type="NCBI Taxonomy" id="158441"/>
    <lineage>
        <taxon>Eukaryota</taxon>
        <taxon>Metazoa</taxon>
        <taxon>Ecdysozoa</taxon>
        <taxon>Arthropoda</taxon>
        <taxon>Hexapoda</taxon>
        <taxon>Collembola</taxon>
        <taxon>Entomobryomorpha</taxon>
        <taxon>Isotomoidea</taxon>
        <taxon>Isotomidae</taxon>
        <taxon>Proisotominae</taxon>
        <taxon>Folsomia</taxon>
    </lineage>
</organism>
<feature type="coiled-coil region" evidence="1">
    <location>
        <begin position="116"/>
        <end position="143"/>
    </location>
</feature>
<protein>
    <submittedName>
        <fullName evidence="5">TNF receptor-associated factor 6-A</fullName>
    </submittedName>
</protein>
<keyword evidence="3" id="KW-0732">Signal</keyword>
<keyword evidence="5" id="KW-0675">Receptor</keyword>
<dbReference type="Proteomes" id="UP000198287">
    <property type="component" value="Unassembled WGS sequence"/>
</dbReference>
<comment type="caution">
    <text evidence="5">The sequence shown here is derived from an EMBL/GenBank/DDBJ whole genome shotgun (WGS) entry which is preliminary data.</text>
</comment>
<evidence type="ECO:0000256" key="3">
    <source>
        <dbReference type="SAM" id="SignalP"/>
    </source>
</evidence>
<keyword evidence="1" id="KW-0175">Coiled coil</keyword>
<keyword evidence="6" id="KW-1185">Reference proteome</keyword>
<evidence type="ECO:0000313" key="6">
    <source>
        <dbReference type="Proteomes" id="UP000198287"/>
    </source>
</evidence>
<proteinExistence type="predicted"/>
<feature type="chain" id="PRO_5012578754" evidence="3">
    <location>
        <begin position="26"/>
        <end position="391"/>
    </location>
</feature>
<name>A0A226DJK9_FOLCA</name>
<dbReference type="OrthoDB" id="6475149at2759"/>
<sequence>MVSKLWCKFICLPIYLSLLVPHTESQQARNSQWFEDTIDEFLRNAQNNDEATDIQVSTCKISSQQLVATAQATAARVLKGVCNPLNNPPLLIILVWSAEEMANRFEDLERDLGTRLTSLTNLLVSVEAKLVEQEQEIKRNHRRMMSVLGGMKKSEVEGGRGSSSSDNSEYRAEEVIGEGEESINSSSGSEVVVTGSTSSSTTTSTTTTTDRTKSILPTNPYGGPRSDEMIKYNSTVHIENGRRVFSYYWVVPGMTYKLSSWGQKRVLRSNSFYIFPRGYRMYLKIIPRYSTSTMYIHVGITRGDYDETLEWPFSYKMRVQVLDQNESKSRAQDLKSRIWDPKELCSATNWRKPLSADNDECVGLGFPHDVIQTPDYIWNDRIAVKLTVHLD</sequence>
<feature type="region of interest" description="Disordered" evidence="2">
    <location>
        <begin position="151"/>
        <end position="222"/>
    </location>
</feature>
<dbReference type="OMA" id="MNLAFRN"/>
<dbReference type="AlphaFoldDB" id="A0A226DJK9"/>
<dbReference type="Gene3D" id="2.60.210.10">
    <property type="entry name" value="Apoptosis, Tumor Necrosis Factor Receptor Associated Protein 2, Chain A"/>
    <property type="match status" value="1"/>
</dbReference>
<dbReference type="STRING" id="158441.A0A226DJK9"/>
<feature type="signal peptide" evidence="3">
    <location>
        <begin position="1"/>
        <end position="25"/>
    </location>
</feature>
<feature type="domain" description="TRAF1-6 MATH" evidence="4">
    <location>
        <begin position="266"/>
        <end position="385"/>
    </location>
</feature>
<dbReference type="InterPro" id="IPR049342">
    <property type="entry name" value="TRAF1-6_MATH_dom"/>
</dbReference>
<reference evidence="5 6" key="1">
    <citation type="submission" date="2015-12" db="EMBL/GenBank/DDBJ databases">
        <title>The genome of Folsomia candida.</title>
        <authorList>
            <person name="Faddeeva A."/>
            <person name="Derks M.F."/>
            <person name="Anvar Y."/>
            <person name="Smit S."/>
            <person name="Van Straalen N."/>
            <person name="Roelofs D."/>
        </authorList>
    </citation>
    <scope>NUCLEOTIDE SEQUENCE [LARGE SCALE GENOMIC DNA]</scope>
    <source>
        <strain evidence="5 6">VU population</strain>
        <tissue evidence="5">Whole body</tissue>
    </source>
</reference>
<feature type="compositionally biased region" description="Low complexity" evidence="2">
    <location>
        <begin position="182"/>
        <end position="209"/>
    </location>
</feature>
<evidence type="ECO:0000256" key="2">
    <source>
        <dbReference type="SAM" id="MobiDB-lite"/>
    </source>
</evidence>
<evidence type="ECO:0000256" key="1">
    <source>
        <dbReference type="SAM" id="Coils"/>
    </source>
</evidence>
<evidence type="ECO:0000259" key="4">
    <source>
        <dbReference type="Pfam" id="PF21355"/>
    </source>
</evidence>
<gene>
    <name evidence="5" type="ORF">Fcan01_19668</name>
</gene>